<dbReference type="Proteomes" id="UP000251123">
    <property type="component" value="Unassembled WGS sequence"/>
</dbReference>
<accession>A0A2X1SFL7</accession>
<dbReference type="EMBL" id="UASN01000005">
    <property type="protein sequence ID" value="SPX52581.1"/>
    <property type="molecule type" value="Genomic_DNA"/>
</dbReference>
<sequence>MIEALNQLAQFNRRRFLSANMTLRQRTTEAVMNLLSGQKEKAELDADTASLVADQDQHPTV</sequence>
<evidence type="ECO:0000313" key="2">
    <source>
        <dbReference type="Proteomes" id="UP000251123"/>
    </source>
</evidence>
<organism evidence="1 2">
    <name type="scientific">Klebsiella pneumoniae</name>
    <dbReference type="NCBI Taxonomy" id="573"/>
    <lineage>
        <taxon>Bacteria</taxon>
        <taxon>Pseudomonadati</taxon>
        <taxon>Pseudomonadota</taxon>
        <taxon>Gammaproteobacteria</taxon>
        <taxon>Enterobacterales</taxon>
        <taxon>Enterobacteriaceae</taxon>
        <taxon>Klebsiella/Raoultella group</taxon>
        <taxon>Klebsiella</taxon>
        <taxon>Klebsiella pneumoniae complex</taxon>
    </lineage>
</organism>
<keyword evidence="1" id="KW-0812">Transmembrane</keyword>
<gene>
    <name evidence="1" type="primary">yegH_3</name>
    <name evidence="1" type="ORF">NCTC9601_00416</name>
</gene>
<proteinExistence type="predicted"/>
<protein>
    <submittedName>
        <fullName evidence="1">Putative transmembrane protein</fullName>
    </submittedName>
</protein>
<reference evidence="1 2" key="1">
    <citation type="submission" date="2018-06" db="EMBL/GenBank/DDBJ databases">
        <authorList>
            <consortium name="Pathogen Informatics"/>
            <person name="Doyle S."/>
        </authorList>
    </citation>
    <scope>NUCLEOTIDE SEQUENCE [LARGE SCALE GENOMIC DNA]</scope>
    <source>
        <strain evidence="1 2">NCTC9601</strain>
    </source>
</reference>
<evidence type="ECO:0000313" key="1">
    <source>
        <dbReference type="EMBL" id="SPX52581.1"/>
    </source>
</evidence>
<dbReference type="AlphaFoldDB" id="A0A2X1SFL7"/>
<name>A0A2X1SFL7_KLEPN</name>
<keyword evidence="1" id="KW-0472">Membrane</keyword>